<evidence type="ECO:0000256" key="1">
    <source>
        <dbReference type="SAM" id="SignalP"/>
    </source>
</evidence>
<sequence length="737" mass="77279">MNTTKYRIRNLTILTAISVFVIAGGTALAQWQNPSSATPATPGDPNVDNPLYSGSDALYGGKAQARIGALTIGSVTSLGSETLYISGKTLIADQLRVGTGDFSTGHAAQSAIAAFSGAGHGVFGATADASKYGVVGTTTIAGGTGVSGSAAGASDGVGVYGVAGGNGSIAIVGVNVGEGNAGNFLGRTKVAGIAGGSAGTLDASHGGYFNGDMSVLGAQVSTQFLTLAGNPFDPRTVNARSVQDAASASPVGDPGVRTFVLKSSGLPCKVGGVACTGAVPAGSTAEWNIGPSGTGFFTDKKVVETYLAQYSVDGRVFYSFMPVVVTDIKYEECNGSGKTPLGKFSVLNSLGTPAQFRLIIMYKEFATAQTCDPFSNFKQLSVDPVYQGDSVQVRLTSSTTPTAAALFALQPNPDEVRILWKGAEIDRHVVTYDANTIEIWFRAQEDSAAADATNYLLWYQGAAGPPPANLDNVYLLRDDFESGFNAVKWGTSTFKKGGIYCTNPADGASVLVQSGELVLQHNHLTSCYSGASAFSQTPLQKVGKYTMTFDFKPDTRYNASNDGVYLRNPTVVRETTWYNEPNELSVYIGLGPTCDNFTGSISAYSYGSRPVATYFCPWANAITNRIGTFPQAFTNGTNYPVKIELDADYINGGNPAIKGYVRVYQPQSTVRVQGEVKSGNFDTLGPTFVFDMASGWFSLNYTGPNPPAGPGKEKYDNILIRRGRNAYTPVAAVGPDI</sequence>
<comment type="caution">
    <text evidence="2">The sequence shown here is derived from an EMBL/GenBank/DDBJ whole genome shotgun (WGS) entry which is preliminary data.</text>
</comment>
<dbReference type="EMBL" id="MHKE01000004">
    <property type="protein sequence ID" value="OGY84844.1"/>
    <property type="molecule type" value="Genomic_DNA"/>
</dbReference>
<feature type="signal peptide" evidence="1">
    <location>
        <begin position="1"/>
        <end position="29"/>
    </location>
</feature>
<gene>
    <name evidence="2" type="ORF">A2898_03985</name>
</gene>
<keyword evidence="1" id="KW-0732">Signal</keyword>
<reference evidence="2 3" key="1">
    <citation type="journal article" date="2016" name="Nat. Commun.">
        <title>Thousands of microbial genomes shed light on interconnected biogeochemical processes in an aquifer system.</title>
        <authorList>
            <person name="Anantharaman K."/>
            <person name="Brown C.T."/>
            <person name="Hug L.A."/>
            <person name="Sharon I."/>
            <person name="Castelle C.J."/>
            <person name="Probst A.J."/>
            <person name="Thomas B.C."/>
            <person name="Singh A."/>
            <person name="Wilkins M.J."/>
            <person name="Karaoz U."/>
            <person name="Brodie E.L."/>
            <person name="Williams K.H."/>
            <person name="Hubbard S.S."/>
            <person name="Banfield J.F."/>
        </authorList>
    </citation>
    <scope>NUCLEOTIDE SEQUENCE [LARGE SCALE GENOMIC DNA]</scope>
</reference>
<dbReference type="Proteomes" id="UP000179164">
    <property type="component" value="Unassembled WGS sequence"/>
</dbReference>
<evidence type="ECO:0008006" key="4">
    <source>
        <dbReference type="Google" id="ProtNLM"/>
    </source>
</evidence>
<name>A0A1G2B6M2_9BACT</name>
<evidence type="ECO:0000313" key="2">
    <source>
        <dbReference type="EMBL" id="OGY84844.1"/>
    </source>
</evidence>
<accession>A0A1G2B6M2</accession>
<evidence type="ECO:0000313" key="3">
    <source>
        <dbReference type="Proteomes" id="UP000179164"/>
    </source>
</evidence>
<organism evidence="2 3">
    <name type="scientific">Candidatus Kerfeldbacteria bacterium RIFCSPLOWO2_01_FULL_48_11</name>
    <dbReference type="NCBI Taxonomy" id="1798543"/>
    <lineage>
        <taxon>Bacteria</taxon>
        <taxon>Candidatus Kerfeldiibacteriota</taxon>
    </lineage>
</organism>
<protein>
    <recommendedName>
        <fullName evidence="4">DUF2341 domain-containing protein</fullName>
    </recommendedName>
</protein>
<feature type="chain" id="PRO_5009582014" description="DUF2341 domain-containing protein" evidence="1">
    <location>
        <begin position="30"/>
        <end position="737"/>
    </location>
</feature>
<proteinExistence type="predicted"/>
<dbReference type="AlphaFoldDB" id="A0A1G2B6M2"/>